<reference evidence="1 2" key="2">
    <citation type="journal article" date="2022" name="Mol. Ecol. Resour.">
        <title>The genomes of chicory, endive, great burdock and yacon provide insights into Asteraceae paleo-polyploidization history and plant inulin production.</title>
        <authorList>
            <person name="Fan W."/>
            <person name="Wang S."/>
            <person name="Wang H."/>
            <person name="Wang A."/>
            <person name="Jiang F."/>
            <person name="Liu H."/>
            <person name="Zhao H."/>
            <person name="Xu D."/>
            <person name="Zhang Y."/>
        </authorList>
    </citation>
    <scope>NUCLEOTIDE SEQUENCE [LARGE SCALE GENOMIC DNA]</scope>
    <source>
        <strain evidence="2">cv. Punajuju</strain>
        <tissue evidence="1">Leaves</tissue>
    </source>
</reference>
<proteinExistence type="predicted"/>
<reference evidence="2" key="1">
    <citation type="journal article" date="2022" name="Mol. Ecol. Resour.">
        <title>The genomes of chicory, endive, great burdock and yacon provide insights into Asteraceae palaeo-polyploidization history and plant inulin production.</title>
        <authorList>
            <person name="Fan W."/>
            <person name="Wang S."/>
            <person name="Wang H."/>
            <person name="Wang A."/>
            <person name="Jiang F."/>
            <person name="Liu H."/>
            <person name="Zhao H."/>
            <person name="Xu D."/>
            <person name="Zhang Y."/>
        </authorList>
    </citation>
    <scope>NUCLEOTIDE SEQUENCE [LARGE SCALE GENOMIC DNA]</scope>
    <source>
        <strain evidence="2">cv. Punajuju</strain>
    </source>
</reference>
<comment type="caution">
    <text evidence="1">The sequence shown here is derived from an EMBL/GenBank/DDBJ whole genome shotgun (WGS) entry which is preliminary data.</text>
</comment>
<evidence type="ECO:0000313" key="1">
    <source>
        <dbReference type="EMBL" id="KAI3737073.1"/>
    </source>
</evidence>
<keyword evidence="2" id="KW-1185">Reference proteome</keyword>
<evidence type="ECO:0000313" key="2">
    <source>
        <dbReference type="Proteomes" id="UP001055811"/>
    </source>
</evidence>
<sequence>MSKITLTYIGILRRIFVILSTKNDRTGLASKVIESHVHYNKRIYIKFVISTVSLDIFVILSTKNDICKYQYYKKNDSG</sequence>
<name>A0ACB9CSB9_CICIN</name>
<organism evidence="1 2">
    <name type="scientific">Cichorium intybus</name>
    <name type="common">Chicory</name>
    <dbReference type="NCBI Taxonomy" id="13427"/>
    <lineage>
        <taxon>Eukaryota</taxon>
        <taxon>Viridiplantae</taxon>
        <taxon>Streptophyta</taxon>
        <taxon>Embryophyta</taxon>
        <taxon>Tracheophyta</taxon>
        <taxon>Spermatophyta</taxon>
        <taxon>Magnoliopsida</taxon>
        <taxon>eudicotyledons</taxon>
        <taxon>Gunneridae</taxon>
        <taxon>Pentapetalae</taxon>
        <taxon>asterids</taxon>
        <taxon>campanulids</taxon>
        <taxon>Asterales</taxon>
        <taxon>Asteraceae</taxon>
        <taxon>Cichorioideae</taxon>
        <taxon>Cichorieae</taxon>
        <taxon>Cichoriinae</taxon>
        <taxon>Cichorium</taxon>
    </lineage>
</organism>
<dbReference type="Proteomes" id="UP001055811">
    <property type="component" value="Linkage Group LG05"/>
</dbReference>
<gene>
    <name evidence="1" type="ORF">L2E82_27068</name>
</gene>
<protein>
    <submittedName>
        <fullName evidence="1">Uncharacterized protein</fullName>
    </submittedName>
</protein>
<dbReference type="EMBL" id="CM042013">
    <property type="protein sequence ID" value="KAI3737073.1"/>
    <property type="molecule type" value="Genomic_DNA"/>
</dbReference>
<accession>A0ACB9CSB9</accession>